<proteinExistence type="predicted"/>
<accession>A0AAD3H933</accession>
<name>A0AAD3H933_9STRA</name>
<evidence type="ECO:0000313" key="2">
    <source>
        <dbReference type="Proteomes" id="UP001054902"/>
    </source>
</evidence>
<keyword evidence="2" id="KW-1185">Reference proteome</keyword>
<organism evidence="1 2">
    <name type="scientific">Chaetoceros tenuissimus</name>
    <dbReference type="NCBI Taxonomy" id="426638"/>
    <lineage>
        <taxon>Eukaryota</taxon>
        <taxon>Sar</taxon>
        <taxon>Stramenopiles</taxon>
        <taxon>Ochrophyta</taxon>
        <taxon>Bacillariophyta</taxon>
        <taxon>Coscinodiscophyceae</taxon>
        <taxon>Chaetocerotophycidae</taxon>
        <taxon>Chaetocerotales</taxon>
        <taxon>Chaetocerotaceae</taxon>
        <taxon>Chaetoceros</taxon>
    </lineage>
</organism>
<reference evidence="1 2" key="1">
    <citation type="journal article" date="2021" name="Sci. Rep.">
        <title>The genome of the diatom Chaetoceros tenuissimus carries an ancient integrated fragment of an extant virus.</title>
        <authorList>
            <person name="Hongo Y."/>
            <person name="Kimura K."/>
            <person name="Takaki Y."/>
            <person name="Yoshida Y."/>
            <person name="Baba S."/>
            <person name="Kobayashi G."/>
            <person name="Nagasaki K."/>
            <person name="Hano T."/>
            <person name="Tomaru Y."/>
        </authorList>
    </citation>
    <scope>NUCLEOTIDE SEQUENCE [LARGE SCALE GENOMIC DNA]</scope>
    <source>
        <strain evidence="1 2">NIES-3715</strain>
    </source>
</reference>
<dbReference type="Proteomes" id="UP001054902">
    <property type="component" value="Unassembled WGS sequence"/>
</dbReference>
<dbReference type="AlphaFoldDB" id="A0AAD3H933"/>
<dbReference type="EMBL" id="BLLK01000047">
    <property type="protein sequence ID" value="GFH54484.1"/>
    <property type="molecule type" value="Genomic_DNA"/>
</dbReference>
<sequence length="430" mass="50412">MIIGQFVIRSLTQRRSSLQDALSLCIRANAAACYRYKKRIEVIQNAPHLDLLQKISLPCALRTLDAHLVFHAIHFKRHVNTFEDDNNLQLERETINGKEFPIKRVDMSSRTQDNHNFLAEFVMNALFVRLTGSSKYLMSLIKEENSTLPGMNLDEWLEILNDLPKKKNDFINSQWTSKLKRHVENIPRIMKEMHELLSREKGKPDDFFHTRQLMFRSIKHIIKSKFVSSLVVADIEEFIANLWDHDEIDESTVFRGHGGKDGITVIDGDEKLDLNKILESIENDNFKDDFVSLLGFERDGEVTTGDKQKRRKVNIYRNICNGRRLSLVDVEHFSCKIFLVCDHLYGNRVHTCTDKNTSQYLHPIKFNEDVHPYPLVKDFYTFYDGIATEIINKFEDFIKKDEWKNMNLPRPFYNGEYFDEIEYVGVSHEI</sequence>
<gene>
    <name evidence="1" type="ORF">CTEN210_10960</name>
</gene>
<comment type="caution">
    <text evidence="1">The sequence shown here is derived from an EMBL/GenBank/DDBJ whole genome shotgun (WGS) entry which is preliminary data.</text>
</comment>
<protein>
    <submittedName>
        <fullName evidence="1">Uncharacterized protein</fullName>
    </submittedName>
</protein>
<evidence type="ECO:0000313" key="1">
    <source>
        <dbReference type="EMBL" id="GFH54484.1"/>
    </source>
</evidence>